<feature type="domain" description="MULE transposase" evidence="1">
    <location>
        <begin position="159"/>
        <end position="229"/>
    </location>
</feature>
<dbReference type="OMA" id="SAMILEM"/>
<dbReference type="Pfam" id="PF10551">
    <property type="entry name" value="MULE"/>
    <property type="match status" value="1"/>
</dbReference>
<dbReference type="EMBL" id="JABSTR010001154">
    <property type="protein sequence ID" value="KAH9383535.1"/>
    <property type="molecule type" value="Genomic_DNA"/>
</dbReference>
<reference evidence="2 3" key="1">
    <citation type="journal article" date="2020" name="Cell">
        <title>Large-Scale Comparative Analyses of Tick Genomes Elucidate Their Genetic Diversity and Vector Capacities.</title>
        <authorList>
            <consortium name="Tick Genome and Microbiome Consortium (TIGMIC)"/>
            <person name="Jia N."/>
            <person name="Wang J."/>
            <person name="Shi W."/>
            <person name="Du L."/>
            <person name="Sun Y."/>
            <person name="Zhan W."/>
            <person name="Jiang J.F."/>
            <person name="Wang Q."/>
            <person name="Zhang B."/>
            <person name="Ji P."/>
            <person name="Bell-Sakyi L."/>
            <person name="Cui X.M."/>
            <person name="Yuan T.T."/>
            <person name="Jiang B.G."/>
            <person name="Yang W.F."/>
            <person name="Lam T.T."/>
            <person name="Chang Q.C."/>
            <person name="Ding S.J."/>
            <person name="Wang X.J."/>
            <person name="Zhu J.G."/>
            <person name="Ruan X.D."/>
            <person name="Zhao L."/>
            <person name="Wei J.T."/>
            <person name="Ye R.Z."/>
            <person name="Que T.C."/>
            <person name="Du C.H."/>
            <person name="Zhou Y.H."/>
            <person name="Cheng J.X."/>
            <person name="Dai P.F."/>
            <person name="Guo W.B."/>
            <person name="Han X.H."/>
            <person name="Huang E.J."/>
            <person name="Li L.F."/>
            <person name="Wei W."/>
            <person name="Gao Y.C."/>
            <person name="Liu J.Z."/>
            <person name="Shao H.Z."/>
            <person name="Wang X."/>
            <person name="Wang C.C."/>
            <person name="Yang T.C."/>
            <person name="Huo Q.B."/>
            <person name="Li W."/>
            <person name="Chen H.Y."/>
            <person name="Chen S.E."/>
            <person name="Zhou L.G."/>
            <person name="Ni X.B."/>
            <person name="Tian J.H."/>
            <person name="Sheng Y."/>
            <person name="Liu T."/>
            <person name="Pan Y.S."/>
            <person name="Xia L.Y."/>
            <person name="Li J."/>
            <person name="Zhao F."/>
            <person name="Cao W.C."/>
        </authorList>
    </citation>
    <scope>NUCLEOTIDE SEQUENCE [LARGE SCALE GENOMIC DNA]</scope>
    <source>
        <strain evidence="2">HaeL-2018</strain>
    </source>
</reference>
<keyword evidence="3" id="KW-1185">Reference proteome</keyword>
<dbReference type="InterPro" id="IPR018289">
    <property type="entry name" value="MULE_transposase_dom"/>
</dbReference>
<protein>
    <recommendedName>
        <fullName evidence="1">MULE transposase domain-containing protein</fullName>
    </recommendedName>
</protein>
<gene>
    <name evidence="2" type="ORF">HPB48_025107</name>
</gene>
<sequence>MRGERIKGRNNGRGRRSVCRRVMSCHPNGASFVNHSPNGGWGCRKGLRAHHPPDSEELNECRFKNSLKETARQHLHMPGPRKFTNQEMLGMVGQVDDDALGALSTYQSVRSTLYREKGRFQPGLPTNVAQMNMGQRHKQTLDGRDFLLFDVSMSVVLEGVSLNVAYLLPGKSREIYVTAFQKFDEALRACGRSSKLKIVRSDYELALIQALLHAFLGTRHRGCHFHFAQTVGRKVQSLGLSKPYQKDPHVKMFVRQSISLAFVPPTFVRVAWRTLKSSAPTATGVSELSLYFEDTWITGNYDISQWNHYQNDGARTNNLKEAWHRKLNNVLGKAHPKIYNFVNVLQRDEALSRSTILQVLGGGQTRKRQKKWERKDDNIRKLEQRLSNGQLNLTGFLKAVHALLRDMKSAFCVLYIVC</sequence>
<accession>A0A9J6GYP6</accession>
<dbReference type="Proteomes" id="UP000821853">
    <property type="component" value="Unassembled WGS sequence"/>
</dbReference>
<dbReference type="VEuPathDB" id="VectorBase:HLOH_044594"/>
<evidence type="ECO:0000259" key="1">
    <source>
        <dbReference type="Pfam" id="PF10551"/>
    </source>
</evidence>
<evidence type="ECO:0000313" key="2">
    <source>
        <dbReference type="EMBL" id="KAH9383535.1"/>
    </source>
</evidence>
<organism evidence="2 3">
    <name type="scientific">Haemaphysalis longicornis</name>
    <name type="common">Bush tick</name>
    <dbReference type="NCBI Taxonomy" id="44386"/>
    <lineage>
        <taxon>Eukaryota</taxon>
        <taxon>Metazoa</taxon>
        <taxon>Ecdysozoa</taxon>
        <taxon>Arthropoda</taxon>
        <taxon>Chelicerata</taxon>
        <taxon>Arachnida</taxon>
        <taxon>Acari</taxon>
        <taxon>Parasitiformes</taxon>
        <taxon>Ixodida</taxon>
        <taxon>Ixodoidea</taxon>
        <taxon>Ixodidae</taxon>
        <taxon>Haemaphysalinae</taxon>
        <taxon>Haemaphysalis</taxon>
    </lineage>
</organism>
<comment type="caution">
    <text evidence="2">The sequence shown here is derived from an EMBL/GenBank/DDBJ whole genome shotgun (WGS) entry which is preliminary data.</text>
</comment>
<dbReference type="AlphaFoldDB" id="A0A9J6GYP6"/>
<name>A0A9J6GYP6_HAELO</name>
<proteinExistence type="predicted"/>
<dbReference type="OrthoDB" id="6497510at2759"/>
<evidence type="ECO:0000313" key="3">
    <source>
        <dbReference type="Proteomes" id="UP000821853"/>
    </source>
</evidence>